<evidence type="ECO:0000259" key="3">
    <source>
        <dbReference type="Pfam" id="PF24883"/>
    </source>
</evidence>
<evidence type="ECO:0000256" key="2">
    <source>
        <dbReference type="PROSITE-ProRule" id="PRU00023"/>
    </source>
</evidence>
<dbReference type="Proteomes" id="UP000070121">
    <property type="component" value="Unassembled WGS sequence"/>
</dbReference>
<reference evidence="4 5" key="1">
    <citation type="submission" date="2014-02" db="EMBL/GenBank/DDBJ databases">
        <title>The genome sequence of Colletotrichum salicis CBS 607.94.</title>
        <authorList>
            <person name="Baroncelli R."/>
            <person name="Thon M.R."/>
        </authorList>
    </citation>
    <scope>NUCLEOTIDE SEQUENCE [LARGE SCALE GENOMIC DNA]</scope>
    <source>
        <strain evidence="4 5">CBS 607.94</strain>
    </source>
</reference>
<keyword evidence="2" id="KW-0040">ANK repeat</keyword>
<protein>
    <recommendedName>
        <fullName evidence="3">Nephrocystin 3-like N-terminal domain-containing protein</fullName>
    </recommendedName>
</protein>
<evidence type="ECO:0000313" key="4">
    <source>
        <dbReference type="EMBL" id="KXH69218.1"/>
    </source>
</evidence>
<dbReference type="InterPro" id="IPR036770">
    <property type="entry name" value="Ankyrin_rpt-contain_sf"/>
</dbReference>
<dbReference type="InterPro" id="IPR002110">
    <property type="entry name" value="Ankyrin_rpt"/>
</dbReference>
<dbReference type="AlphaFoldDB" id="A0A135V9A1"/>
<proteinExistence type="predicted"/>
<feature type="domain" description="Nephrocystin 3-like N-terminal" evidence="3">
    <location>
        <begin position="119"/>
        <end position="276"/>
    </location>
</feature>
<name>A0A135V9A1_9PEZI</name>
<comment type="caution">
    <text evidence="4">The sequence shown here is derived from an EMBL/GenBank/DDBJ whole genome shotgun (WGS) entry which is preliminary data.</text>
</comment>
<dbReference type="InterPro" id="IPR056884">
    <property type="entry name" value="NPHP3-like_N"/>
</dbReference>
<dbReference type="SUPFAM" id="SSF52540">
    <property type="entry name" value="P-loop containing nucleoside triphosphate hydrolases"/>
    <property type="match status" value="1"/>
</dbReference>
<accession>A0A135V9A1</accession>
<dbReference type="PROSITE" id="PS50088">
    <property type="entry name" value="ANK_REPEAT"/>
    <property type="match status" value="1"/>
</dbReference>
<dbReference type="SUPFAM" id="SSF48403">
    <property type="entry name" value="Ankyrin repeat"/>
    <property type="match status" value="1"/>
</dbReference>
<keyword evidence="1" id="KW-0677">Repeat</keyword>
<evidence type="ECO:0000256" key="1">
    <source>
        <dbReference type="ARBA" id="ARBA00022737"/>
    </source>
</evidence>
<dbReference type="EMBL" id="JFFI01000147">
    <property type="protein sequence ID" value="KXH69218.1"/>
    <property type="molecule type" value="Genomic_DNA"/>
</dbReference>
<dbReference type="Gene3D" id="3.40.50.300">
    <property type="entry name" value="P-loop containing nucleotide triphosphate hydrolases"/>
    <property type="match status" value="1"/>
</dbReference>
<dbReference type="PANTHER" id="PTHR10039:SF17">
    <property type="entry name" value="FUNGAL STAND N-TERMINAL GOODBYE DOMAIN-CONTAINING PROTEIN-RELATED"/>
    <property type="match status" value="1"/>
</dbReference>
<gene>
    <name evidence="4" type="ORF">CSAL01_00443</name>
</gene>
<dbReference type="Pfam" id="PF24883">
    <property type="entry name" value="NPHP3_N"/>
    <property type="match status" value="1"/>
</dbReference>
<organism evidence="4 5">
    <name type="scientific">Colletotrichum salicis</name>
    <dbReference type="NCBI Taxonomy" id="1209931"/>
    <lineage>
        <taxon>Eukaryota</taxon>
        <taxon>Fungi</taxon>
        <taxon>Dikarya</taxon>
        <taxon>Ascomycota</taxon>
        <taxon>Pezizomycotina</taxon>
        <taxon>Sordariomycetes</taxon>
        <taxon>Hypocreomycetidae</taxon>
        <taxon>Glomerellales</taxon>
        <taxon>Glomerellaceae</taxon>
        <taxon>Colletotrichum</taxon>
        <taxon>Colletotrichum acutatum species complex</taxon>
    </lineage>
</organism>
<dbReference type="SMART" id="SM00248">
    <property type="entry name" value="ANK"/>
    <property type="match status" value="2"/>
</dbReference>
<dbReference type="Gene3D" id="1.25.40.20">
    <property type="entry name" value="Ankyrin repeat-containing domain"/>
    <property type="match status" value="1"/>
</dbReference>
<dbReference type="Pfam" id="PF00023">
    <property type="entry name" value="Ank"/>
    <property type="match status" value="1"/>
</dbReference>
<dbReference type="STRING" id="1209931.A0A135V9A1"/>
<dbReference type="PANTHER" id="PTHR10039">
    <property type="entry name" value="AMELOGENIN"/>
    <property type="match status" value="1"/>
</dbReference>
<sequence length="962" mass="109424">MGSFIFTFTHLFPQFLKAFQAALVTKELQILSSPQLDSATVTLALVTAILSSVADMKQSYHLRFGISSINPSRSDLADISRVGELAKDEMRRCIDALFITNPDIDKQEILDSSGGIVEGTCQWIRSEDKYRTWLESGKSELLCISGAPGMGKTMLPIFLIGELKDLTQRSPGTLVFHFCNRHDPRRNTAISILRTWLHEIFTTNPVLAKHAAKFMLPRERIEYTLGSLGTLWQIFAHVLEDPDLGPFYCILDGLDECLGGDRKWLVGKLQALFERPSGVCRRSPNISKFIILSGGIEGVRGSHYLNLDQCSGRKQRALNPGLVYMPFYSGQYSDDISLVIDARLAKHPNVEEFDKGFWGRLRVKLYERSEGLFSWAGFMLDELTSKKSESEMWKTLDKMPRGLRPAYSRLLSQTCDESREEIASMVRWMAVAQEPFTARQLSTALYPDKQHSDEEEDEACKRIQDLVTDSYPLMRFTKGEEEDLCVTYDKGDFVVLFHRSMIDYLSEIDINDANVDSKIKTCHLAPEKSHYEIAKRCLDDLQAQFERPENIARGFKYYWTDHKFCVTMWLKYARSHWATHARLCGEESLKFMKPRHAFFEEESILRTAWWLEYDPDGIMKDDMRWATRRVCSMFGVLQICSALGLLPIICKLLEESSDVKDYVNDTEVDSHTALAYATHYKQSEAAELLVRSGASLVNGGQEIIPYLTVECPLVNTFRWGNTRLAALFLKLACTEMKDEPYDRRVASFNLICEAPNQEFVLMVMEHMNSEDINIEFGNVLSEALSWHSHQVAKLKCLCRRVRSSPCKVWCKDDSKYDTFLNVVCFAVLYPDVVERPDSIVRRFLLDGVDVNGDGASWSHGWTALHLIAAFGNDNWWTVEIAQDLLAHGARVNAVIEKYKRCINRLCQFPGRHSHESQTASDFALIQGNSGVLSVLKKGGGLVSATQQESLTSKASKRKRDQQ</sequence>
<evidence type="ECO:0000313" key="5">
    <source>
        <dbReference type="Proteomes" id="UP000070121"/>
    </source>
</evidence>
<dbReference type="PROSITE" id="PS50297">
    <property type="entry name" value="ANK_REP_REGION"/>
    <property type="match status" value="1"/>
</dbReference>
<keyword evidence="5" id="KW-1185">Reference proteome</keyword>
<dbReference type="OrthoDB" id="5418336at2759"/>
<dbReference type="InterPro" id="IPR027417">
    <property type="entry name" value="P-loop_NTPase"/>
</dbReference>
<feature type="repeat" description="ANK" evidence="2">
    <location>
        <begin position="859"/>
        <end position="896"/>
    </location>
</feature>